<dbReference type="GO" id="GO:0004674">
    <property type="term" value="F:protein serine/threonine kinase activity"/>
    <property type="evidence" value="ECO:0007669"/>
    <property type="project" value="UniProtKB-KW"/>
</dbReference>
<evidence type="ECO:0000313" key="13">
    <source>
        <dbReference type="EMBL" id="MFC6713493.1"/>
    </source>
</evidence>
<comment type="catalytic activity">
    <reaction evidence="9">
        <text>L-seryl-[protein] + ATP = O-phospho-L-seryl-[protein] + ADP + H(+)</text>
        <dbReference type="Rhea" id="RHEA:17989"/>
        <dbReference type="Rhea" id="RHEA-COMP:9863"/>
        <dbReference type="Rhea" id="RHEA-COMP:11604"/>
        <dbReference type="ChEBI" id="CHEBI:15378"/>
        <dbReference type="ChEBI" id="CHEBI:29999"/>
        <dbReference type="ChEBI" id="CHEBI:30616"/>
        <dbReference type="ChEBI" id="CHEBI:83421"/>
        <dbReference type="ChEBI" id="CHEBI:456216"/>
        <dbReference type="EC" id="2.7.11.1"/>
    </reaction>
</comment>
<name>A0ABW2ARL0_9MICO</name>
<dbReference type="Proteomes" id="UP001596356">
    <property type="component" value="Unassembled WGS sequence"/>
</dbReference>
<sequence>MQETSPPTIPGYDVLRPIGAGGSGTVWAVRRDDGMRLAAKLLPQDRADEATWARTVTDDHLLPVLEVVRGSQDGQEVTALVMPLAEGGSLADVIGARGHFTAGELVTVLVPVARAVHRLHSLGLVHGDVKPSNVLLTANGRPMLADLGAAHLTAQTDGVERWATELWSAPEVLGGAPADAASDCYGLGAIAWACATGEAPPPAAMRPRLVDVASQLDERLCDVITSCLSHTPSARPGAAQLAELIWAAADAEPAPVGLSAGARTAPPPGDPAADLTRRIRARAVAEALPAPEPLRRRGWFSRHVGSDAENDSRVGVVAASADRSTADVRNRAPTRRGRHAATEPARSRRRVVIAGCLTALVVVTGWWLIAPDQRAVPAVTRSVQQPAVAASTRIVVAAPEPAVEPVGPTSSSQPAPAPTNGETALADPAALLRSLLANRAESWNALDTTRLAGAFVVGSTAWQQDSRDLSTVRARRASYQDVRFEVRSAVVTHRSATSARLSSVITRSACRLLVAGIERAIPAQTNTVDFDLTRTPDGWRVSAWHQE</sequence>
<dbReference type="PROSITE" id="PS50011">
    <property type="entry name" value="PROTEIN_KINASE_DOM"/>
    <property type="match status" value="1"/>
</dbReference>
<dbReference type="Pfam" id="PF00069">
    <property type="entry name" value="Pkinase"/>
    <property type="match status" value="1"/>
</dbReference>
<evidence type="ECO:0000256" key="1">
    <source>
        <dbReference type="ARBA" id="ARBA00010886"/>
    </source>
</evidence>
<comment type="similarity">
    <text evidence="1">Belongs to the protein kinase superfamily. NEK Ser/Thr protein kinase family. NIMA subfamily.</text>
</comment>
<dbReference type="InterPro" id="IPR050660">
    <property type="entry name" value="NEK_Ser/Thr_kinase"/>
</dbReference>
<keyword evidence="5 10" id="KW-0547">Nucleotide-binding</keyword>
<evidence type="ECO:0000256" key="4">
    <source>
        <dbReference type="ARBA" id="ARBA00022679"/>
    </source>
</evidence>
<dbReference type="Gene3D" id="1.10.510.10">
    <property type="entry name" value="Transferase(Phosphotransferase) domain 1"/>
    <property type="match status" value="1"/>
</dbReference>
<evidence type="ECO:0000256" key="3">
    <source>
        <dbReference type="ARBA" id="ARBA00022527"/>
    </source>
</evidence>
<evidence type="ECO:0000256" key="2">
    <source>
        <dbReference type="ARBA" id="ARBA00012513"/>
    </source>
</evidence>
<dbReference type="RefSeq" id="WP_377821286.1">
    <property type="nucleotide sequence ID" value="NZ_JBHSWJ010000002.1"/>
</dbReference>
<evidence type="ECO:0000256" key="8">
    <source>
        <dbReference type="ARBA" id="ARBA00047899"/>
    </source>
</evidence>
<dbReference type="PROSITE" id="PS00107">
    <property type="entry name" value="PROTEIN_KINASE_ATP"/>
    <property type="match status" value="1"/>
</dbReference>
<feature type="domain" description="Protein kinase" evidence="12">
    <location>
        <begin position="12"/>
        <end position="247"/>
    </location>
</feature>
<feature type="region of interest" description="Disordered" evidence="11">
    <location>
        <begin position="316"/>
        <end position="345"/>
    </location>
</feature>
<feature type="binding site" evidence="10">
    <location>
        <position position="40"/>
    </location>
    <ligand>
        <name>ATP</name>
        <dbReference type="ChEBI" id="CHEBI:30616"/>
    </ligand>
</feature>
<evidence type="ECO:0000256" key="9">
    <source>
        <dbReference type="ARBA" id="ARBA00048679"/>
    </source>
</evidence>
<feature type="region of interest" description="Disordered" evidence="11">
    <location>
        <begin position="402"/>
        <end position="422"/>
    </location>
</feature>
<dbReference type="PANTHER" id="PTHR43671">
    <property type="entry name" value="SERINE/THREONINE-PROTEIN KINASE NEK"/>
    <property type="match status" value="1"/>
</dbReference>
<dbReference type="InterPro" id="IPR017441">
    <property type="entry name" value="Protein_kinase_ATP_BS"/>
</dbReference>
<evidence type="ECO:0000313" key="14">
    <source>
        <dbReference type="Proteomes" id="UP001596356"/>
    </source>
</evidence>
<feature type="compositionally biased region" description="Low complexity" evidence="11">
    <location>
        <begin position="402"/>
        <end position="414"/>
    </location>
</feature>
<dbReference type="EMBL" id="JBHSWJ010000002">
    <property type="protein sequence ID" value="MFC6713493.1"/>
    <property type="molecule type" value="Genomic_DNA"/>
</dbReference>
<dbReference type="CDD" id="cd14014">
    <property type="entry name" value="STKc_PknB_like"/>
    <property type="match status" value="1"/>
</dbReference>
<proteinExistence type="inferred from homology"/>
<evidence type="ECO:0000256" key="10">
    <source>
        <dbReference type="PROSITE-ProRule" id="PRU10141"/>
    </source>
</evidence>
<accession>A0ABW2ARL0</accession>
<dbReference type="InterPro" id="IPR011009">
    <property type="entry name" value="Kinase-like_dom_sf"/>
</dbReference>
<comment type="catalytic activity">
    <reaction evidence="8">
        <text>L-threonyl-[protein] + ATP = O-phospho-L-threonyl-[protein] + ADP + H(+)</text>
        <dbReference type="Rhea" id="RHEA:46608"/>
        <dbReference type="Rhea" id="RHEA-COMP:11060"/>
        <dbReference type="Rhea" id="RHEA-COMP:11605"/>
        <dbReference type="ChEBI" id="CHEBI:15378"/>
        <dbReference type="ChEBI" id="CHEBI:30013"/>
        <dbReference type="ChEBI" id="CHEBI:30616"/>
        <dbReference type="ChEBI" id="CHEBI:61977"/>
        <dbReference type="ChEBI" id="CHEBI:456216"/>
        <dbReference type="EC" id="2.7.11.1"/>
    </reaction>
</comment>
<keyword evidence="7 10" id="KW-0067">ATP-binding</keyword>
<keyword evidence="14" id="KW-1185">Reference proteome</keyword>
<dbReference type="PANTHER" id="PTHR43671:SF98">
    <property type="entry name" value="SERINE_THREONINE-PROTEIN KINASE NEK11"/>
    <property type="match status" value="1"/>
</dbReference>
<evidence type="ECO:0000256" key="11">
    <source>
        <dbReference type="SAM" id="MobiDB-lite"/>
    </source>
</evidence>
<dbReference type="PROSITE" id="PS00108">
    <property type="entry name" value="PROTEIN_KINASE_ST"/>
    <property type="match status" value="1"/>
</dbReference>
<protein>
    <recommendedName>
        <fullName evidence="2">non-specific serine/threonine protein kinase</fullName>
        <ecNumber evidence="2">2.7.11.1</ecNumber>
    </recommendedName>
</protein>
<comment type="caution">
    <text evidence="13">The sequence shown here is derived from an EMBL/GenBank/DDBJ whole genome shotgun (WGS) entry which is preliminary data.</text>
</comment>
<keyword evidence="3 13" id="KW-0723">Serine/threonine-protein kinase</keyword>
<evidence type="ECO:0000259" key="12">
    <source>
        <dbReference type="PROSITE" id="PS50011"/>
    </source>
</evidence>
<dbReference type="SMART" id="SM00220">
    <property type="entry name" value="S_TKc"/>
    <property type="match status" value="1"/>
</dbReference>
<evidence type="ECO:0000256" key="5">
    <source>
        <dbReference type="ARBA" id="ARBA00022741"/>
    </source>
</evidence>
<keyword evidence="6 13" id="KW-0418">Kinase</keyword>
<reference evidence="14" key="1">
    <citation type="journal article" date="2019" name="Int. J. Syst. Evol. Microbiol.">
        <title>The Global Catalogue of Microorganisms (GCM) 10K type strain sequencing project: providing services to taxonomists for standard genome sequencing and annotation.</title>
        <authorList>
            <consortium name="The Broad Institute Genomics Platform"/>
            <consortium name="The Broad Institute Genome Sequencing Center for Infectious Disease"/>
            <person name="Wu L."/>
            <person name="Ma J."/>
        </authorList>
    </citation>
    <scope>NUCLEOTIDE SEQUENCE [LARGE SCALE GENOMIC DNA]</scope>
    <source>
        <strain evidence="14">NBRC 106593</strain>
    </source>
</reference>
<dbReference type="SUPFAM" id="SSF56112">
    <property type="entry name" value="Protein kinase-like (PK-like)"/>
    <property type="match status" value="1"/>
</dbReference>
<dbReference type="InterPro" id="IPR008271">
    <property type="entry name" value="Ser/Thr_kinase_AS"/>
</dbReference>
<organism evidence="13 14">
    <name type="scientific">Branchiibius cervicis</name>
    <dbReference type="NCBI Taxonomy" id="908252"/>
    <lineage>
        <taxon>Bacteria</taxon>
        <taxon>Bacillati</taxon>
        <taxon>Actinomycetota</taxon>
        <taxon>Actinomycetes</taxon>
        <taxon>Micrococcales</taxon>
        <taxon>Dermacoccaceae</taxon>
        <taxon>Branchiibius</taxon>
    </lineage>
</organism>
<dbReference type="InterPro" id="IPR000719">
    <property type="entry name" value="Prot_kinase_dom"/>
</dbReference>
<evidence type="ECO:0000256" key="7">
    <source>
        <dbReference type="ARBA" id="ARBA00022840"/>
    </source>
</evidence>
<gene>
    <name evidence="13" type="ORF">ACFQBT_06450</name>
</gene>
<evidence type="ECO:0000256" key="6">
    <source>
        <dbReference type="ARBA" id="ARBA00022777"/>
    </source>
</evidence>
<keyword evidence="4" id="KW-0808">Transferase</keyword>
<dbReference type="EC" id="2.7.11.1" evidence="2"/>